<keyword evidence="8" id="KW-1185">Reference proteome</keyword>
<evidence type="ECO:0000256" key="5">
    <source>
        <dbReference type="ARBA" id="ARBA00023136"/>
    </source>
</evidence>
<feature type="transmembrane region" description="Helical" evidence="6">
    <location>
        <begin position="352"/>
        <end position="373"/>
    </location>
</feature>
<organism evidence="7 8">
    <name type="scientific">Peptoniphilus stercorisuis</name>
    <dbReference type="NCBI Taxonomy" id="1436965"/>
    <lineage>
        <taxon>Bacteria</taxon>
        <taxon>Bacillati</taxon>
        <taxon>Bacillota</taxon>
        <taxon>Tissierellia</taxon>
        <taxon>Tissierellales</taxon>
        <taxon>Peptoniphilaceae</taxon>
        <taxon>Peptoniphilus</taxon>
    </lineage>
</organism>
<dbReference type="Proteomes" id="UP001519306">
    <property type="component" value="Unassembled WGS sequence"/>
</dbReference>
<keyword evidence="4 6" id="KW-1133">Transmembrane helix</keyword>
<comment type="caution">
    <text evidence="7">The sequence shown here is derived from an EMBL/GenBank/DDBJ whole genome shotgun (WGS) entry which is preliminary data.</text>
</comment>
<dbReference type="InterPro" id="IPR001182">
    <property type="entry name" value="FtsW/RodA"/>
</dbReference>
<evidence type="ECO:0000256" key="6">
    <source>
        <dbReference type="SAM" id="Phobius"/>
    </source>
</evidence>
<proteinExistence type="predicted"/>
<feature type="transmembrane region" description="Helical" evidence="6">
    <location>
        <begin position="65"/>
        <end position="82"/>
    </location>
</feature>
<dbReference type="Pfam" id="PF01098">
    <property type="entry name" value="FTSW_RODA_SPOVE"/>
    <property type="match status" value="1"/>
</dbReference>
<gene>
    <name evidence="7" type="ORF">J2Z71_001487</name>
</gene>
<keyword evidence="7" id="KW-0131">Cell cycle</keyword>
<comment type="subcellular location">
    <subcellularLocation>
        <location evidence="1">Membrane</location>
        <topology evidence="1">Multi-pass membrane protein</topology>
    </subcellularLocation>
</comment>
<evidence type="ECO:0000256" key="2">
    <source>
        <dbReference type="ARBA" id="ARBA00022692"/>
    </source>
</evidence>
<dbReference type="RefSeq" id="WP_210061676.1">
    <property type="nucleotide sequence ID" value="NZ_JAGGLJ010000015.1"/>
</dbReference>
<accession>A0ABS4KFL4</accession>
<feature type="transmembrane region" description="Helical" evidence="6">
    <location>
        <begin position="234"/>
        <end position="255"/>
    </location>
</feature>
<name>A0ABS4KFL4_9FIRM</name>
<feature type="transmembrane region" description="Helical" evidence="6">
    <location>
        <begin position="12"/>
        <end position="31"/>
    </location>
</feature>
<dbReference type="PANTHER" id="PTHR30474:SF3">
    <property type="entry name" value="PEPTIDOGLYCAN GLYCOSYLTRANSFERASE RODA"/>
    <property type="match status" value="1"/>
</dbReference>
<feature type="transmembrane region" description="Helical" evidence="6">
    <location>
        <begin position="186"/>
        <end position="204"/>
    </location>
</feature>
<evidence type="ECO:0000256" key="3">
    <source>
        <dbReference type="ARBA" id="ARBA00022960"/>
    </source>
</evidence>
<keyword evidence="5 6" id="KW-0472">Membrane</keyword>
<evidence type="ECO:0000313" key="8">
    <source>
        <dbReference type="Proteomes" id="UP001519306"/>
    </source>
</evidence>
<evidence type="ECO:0000256" key="4">
    <source>
        <dbReference type="ARBA" id="ARBA00022989"/>
    </source>
</evidence>
<evidence type="ECO:0000256" key="1">
    <source>
        <dbReference type="ARBA" id="ARBA00004141"/>
    </source>
</evidence>
<feature type="transmembrane region" description="Helical" evidence="6">
    <location>
        <begin position="94"/>
        <end position="113"/>
    </location>
</feature>
<evidence type="ECO:0000313" key="7">
    <source>
        <dbReference type="EMBL" id="MBP2025936.1"/>
    </source>
</evidence>
<feature type="transmembrane region" description="Helical" evidence="6">
    <location>
        <begin position="158"/>
        <end position="174"/>
    </location>
</feature>
<sequence>MIQALLKTRRPRDLLLIFEILAITLLFFYNNNGFDKYIAMLFIGLISIIYISNFILGKVSSGDNYIFLIVSMLLTIGIITIYRINPDLGLKQLVWSLVGILMFYITYFAVRAFRKLEKKTILYCVALLFLFLATFIFGKEIGGAKNWIVLSSSFSIQPAEFGKILVMFLVGSFYTDFQYNKLDKNFSYKSYVLMAIMYVFIGMLFLQKDLGTAAIFLALYTGIQFVYDENRKSLFINILLMIIGAVVGYLLFAHVRVRVDIWLHPWREDNIYDKSRQIVQSLFAISEGGFFGTGIGRGYPKLIPVGYSDLIFPVICEEMGIFAGIGIIMLYMLLTYRAFKIALGQEYKFYRILALSVGILFTVQAFLNIGGVIKVIPMTGITLPFVSYGGSSMLSSFMALGVLQVASEDMSYKYE</sequence>
<dbReference type="EMBL" id="JAGGLJ010000015">
    <property type="protein sequence ID" value="MBP2025936.1"/>
    <property type="molecule type" value="Genomic_DNA"/>
</dbReference>
<feature type="transmembrane region" description="Helical" evidence="6">
    <location>
        <begin position="120"/>
        <end position="138"/>
    </location>
</feature>
<feature type="transmembrane region" description="Helical" evidence="6">
    <location>
        <begin position="37"/>
        <end position="56"/>
    </location>
</feature>
<protein>
    <submittedName>
        <fullName evidence="7">Cell division protein FtsW (Lipid II flippase)</fullName>
    </submittedName>
</protein>
<feature type="transmembrane region" description="Helical" evidence="6">
    <location>
        <begin position="210"/>
        <end position="227"/>
    </location>
</feature>
<reference evidence="7 8" key="1">
    <citation type="submission" date="2021-03" db="EMBL/GenBank/DDBJ databases">
        <title>Genomic Encyclopedia of Type Strains, Phase IV (KMG-IV): sequencing the most valuable type-strain genomes for metagenomic binning, comparative biology and taxonomic classification.</title>
        <authorList>
            <person name="Goeker M."/>
        </authorList>
    </citation>
    <scope>NUCLEOTIDE SEQUENCE [LARGE SCALE GENOMIC DNA]</scope>
    <source>
        <strain evidence="7 8">DSM 27563</strain>
    </source>
</reference>
<dbReference type="GO" id="GO:0051301">
    <property type="term" value="P:cell division"/>
    <property type="evidence" value="ECO:0007669"/>
    <property type="project" value="UniProtKB-KW"/>
</dbReference>
<dbReference type="PANTHER" id="PTHR30474">
    <property type="entry name" value="CELL CYCLE PROTEIN"/>
    <property type="match status" value="1"/>
</dbReference>
<keyword evidence="3" id="KW-0133">Cell shape</keyword>
<keyword evidence="2 6" id="KW-0812">Transmembrane</keyword>
<feature type="transmembrane region" description="Helical" evidence="6">
    <location>
        <begin position="385"/>
        <end position="406"/>
    </location>
</feature>
<keyword evidence="7" id="KW-0132">Cell division</keyword>
<feature type="transmembrane region" description="Helical" evidence="6">
    <location>
        <begin position="310"/>
        <end position="331"/>
    </location>
</feature>